<name>F6VFH7_MONDO</name>
<dbReference type="Pfam" id="PF14643">
    <property type="entry name" value="DUF4455"/>
    <property type="match status" value="1"/>
</dbReference>
<dbReference type="GeneTree" id="ENSGT00940000153246"/>
<evidence type="ECO:0000259" key="1">
    <source>
        <dbReference type="Pfam" id="PF14643"/>
    </source>
</evidence>
<dbReference type="HOGENOM" id="CLU_003321_0_0_1"/>
<dbReference type="Ensembl" id="ENSMODT00000016168.4">
    <property type="protein sequence ID" value="ENSMODP00000015876.4"/>
    <property type="gene ID" value="ENSMODG00000012689.4"/>
</dbReference>
<dbReference type="PANTHER" id="PTHR21444:SF14">
    <property type="entry name" value="COILED-COIL DOMAIN-CONTAINING PROTEIN 180"/>
    <property type="match status" value="1"/>
</dbReference>
<feature type="domain" description="DUF4455" evidence="1">
    <location>
        <begin position="212"/>
        <end position="678"/>
    </location>
</feature>
<organism evidence="2 3">
    <name type="scientific">Monodelphis domestica</name>
    <name type="common">Gray short-tailed opossum</name>
    <dbReference type="NCBI Taxonomy" id="13616"/>
    <lineage>
        <taxon>Eukaryota</taxon>
        <taxon>Metazoa</taxon>
        <taxon>Chordata</taxon>
        <taxon>Craniata</taxon>
        <taxon>Vertebrata</taxon>
        <taxon>Euteleostomi</taxon>
        <taxon>Mammalia</taxon>
        <taxon>Metatheria</taxon>
        <taxon>Didelphimorphia</taxon>
        <taxon>Didelphidae</taxon>
        <taxon>Monodelphis</taxon>
    </lineage>
</organism>
<reference evidence="2" key="3">
    <citation type="submission" date="2025-09" db="UniProtKB">
        <authorList>
            <consortium name="Ensembl"/>
        </authorList>
    </citation>
    <scope>IDENTIFICATION</scope>
</reference>
<reference evidence="2" key="2">
    <citation type="submission" date="2025-08" db="UniProtKB">
        <authorList>
            <consortium name="Ensembl"/>
        </authorList>
    </citation>
    <scope>IDENTIFICATION</scope>
</reference>
<dbReference type="Proteomes" id="UP000002280">
    <property type="component" value="Chromosome 1"/>
</dbReference>
<dbReference type="PANTHER" id="PTHR21444">
    <property type="entry name" value="COILED-COIL DOMAIN-CONTAINING PROTEIN 180"/>
    <property type="match status" value="1"/>
</dbReference>
<evidence type="ECO:0000313" key="2">
    <source>
        <dbReference type="Ensembl" id="ENSMODP00000015876.4"/>
    </source>
</evidence>
<dbReference type="STRING" id="13616.ENSMODP00000015876"/>
<evidence type="ECO:0000313" key="3">
    <source>
        <dbReference type="Proteomes" id="UP000002280"/>
    </source>
</evidence>
<protein>
    <recommendedName>
        <fullName evidence="1">DUF4455 domain-containing protein</fullName>
    </recommendedName>
</protein>
<dbReference type="OMA" id="FQEEQNM"/>
<proteinExistence type="predicted"/>
<dbReference type="eggNOG" id="ENOG502QT47">
    <property type="taxonomic scope" value="Eukaryota"/>
</dbReference>
<dbReference type="FunCoup" id="F6VFH7">
    <property type="interactions" value="61"/>
</dbReference>
<accession>F6VFH7</accession>
<dbReference type="InParanoid" id="F6VFH7"/>
<dbReference type="Bgee" id="ENSMODG00000012689">
    <property type="expression patterns" value="Expressed in spermatocyte and 12 other cell types or tissues"/>
</dbReference>
<keyword evidence="3" id="KW-1185">Reference proteome</keyword>
<reference evidence="2 3" key="1">
    <citation type="journal article" date="2007" name="Nature">
        <title>Genome of the marsupial Monodelphis domestica reveals innovation in non-coding sequences.</title>
        <authorList>
            <person name="Mikkelsen T.S."/>
            <person name="Wakefield M.J."/>
            <person name="Aken B."/>
            <person name="Amemiya C.T."/>
            <person name="Chang J.L."/>
            <person name="Duke S."/>
            <person name="Garber M."/>
            <person name="Gentles A.J."/>
            <person name="Goodstadt L."/>
            <person name="Heger A."/>
            <person name="Jurka J."/>
            <person name="Kamal M."/>
            <person name="Mauceli E."/>
            <person name="Searle S.M."/>
            <person name="Sharpe T."/>
            <person name="Baker M.L."/>
            <person name="Batzer M.A."/>
            <person name="Benos P.V."/>
            <person name="Belov K."/>
            <person name="Clamp M."/>
            <person name="Cook A."/>
            <person name="Cuff J."/>
            <person name="Das R."/>
            <person name="Davidow L."/>
            <person name="Deakin J.E."/>
            <person name="Fazzari M.J."/>
            <person name="Glass J.L."/>
            <person name="Grabherr M."/>
            <person name="Greally J.M."/>
            <person name="Gu W."/>
            <person name="Hore T.A."/>
            <person name="Huttley G.A."/>
            <person name="Kleber M."/>
            <person name="Jirtle R.L."/>
            <person name="Koina E."/>
            <person name="Lee J.T."/>
            <person name="Mahony S."/>
            <person name="Marra M.A."/>
            <person name="Miller R.D."/>
            <person name="Nicholls R.D."/>
            <person name="Oda M."/>
            <person name="Papenfuss A.T."/>
            <person name="Parra Z.E."/>
            <person name="Pollock D.D."/>
            <person name="Ray D.A."/>
            <person name="Schein J.E."/>
            <person name="Speed T.P."/>
            <person name="Thompson K."/>
            <person name="VandeBerg J.L."/>
            <person name="Wade C.M."/>
            <person name="Walker J.A."/>
            <person name="Waters P.D."/>
            <person name="Webber C."/>
            <person name="Weidman J.R."/>
            <person name="Xie X."/>
            <person name="Zody M.C."/>
            <person name="Baldwin J."/>
            <person name="Abdouelleil A."/>
            <person name="Abdulkadir J."/>
            <person name="Abebe A."/>
            <person name="Abera B."/>
            <person name="Abreu J."/>
            <person name="Acer S.C."/>
            <person name="Aftuck L."/>
            <person name="Alexander A."/>
            <person name="An P."/>
            <person name="Anderson E."/>
            <person name="Anderson S."/>
            <person name="Arachi H."/>
            <person name="Azer M."/>
            <person name="Bachantsang P."/>
            <person name="Barry A."/>
            <person name="Bayul T."/>
            <person name="Berlin A."/>
            <person name="Bessette D."/>
            <person name="Bloom T."/>
            <person name="Bloom T."/>
            <person name="Boguslavskiy L."/>
            <person name="Bonnet C."/>
            <person name="Boukhgalter B."/>
            <person name="Bourzgui I."/>
            <person name="Brown A."/>
            <person name="Cahill P."/>
            <person name="Channer S."/>
            <person name="Cheshatsang Y."/>
            <person name="Chuda L."/>
            <person name="Citroen M."/>
            <person name="Collymore A."/>
            <person name="Cooke P."/>
            <person name="Costello M."/>
            <person name="D'Aco K."/>
            <person name="Daza R."/>
            <person name="De Haan G."/>
            <person name="DeGray S."/>
            <person name="DeMaso C."/>
            <person name="Dhargay N."/>
            <person name="Dooley K."/>
            <person name="Dooley E."/>
            <person name="Doricent M."/>
            <person name="Dorje P."/>
            <person name="Dorjee K."/>
            <person name="Dupes A."/>
            <person name="Elong R."/>
            <person name="Falk J."/>
            <person name="Farina A."/>
            <person name="Faro S."/>
            <person name="Ferguson D."/>
            <person name="Fisher S."/>
            <person name="Foley C.D."/>
            <person name="Franke A."/>
            <person name="Friedrich D."/>
            <person name="Gadbois L."/>
            <person name="Gearin G."/>
            <person name="Gearin C.R."/>
            <person name="Giannoukos G."/>
            <person name="Goode T."/>
            <person name="Graham J."/>
            <person name="Grandbois E."/>
            <person name="Grewal S."/>
            <person name="Gyaltsen K."/>
            <person name="Hafez N."/>
            <person name="Hagos B."/>
            <person name="Hall J."/>
            <person name="Henson C."/>
            <person name="Hollinger A."/>
            <person name="Honan T."/>
            <person name="Huard M.D."/>
            <person name="Hughes L."/>
            <person name="Hurhula B."/>
            <person name="Husby M.E."/>
            <person name="Kamat A."/>
            <person name="Kanga B."/>
            <person name="Kashin S."/>
            <person name="Khazanovich D."/>
            <person name="Kisner P."/>
            <person name="Lance K."/>
            <person name="Lara M."/>
            <person name="Lee W."/>
            <person name="Lennon N."/>
            <person name="Letendre F."/>
            <person name="LeVine R."/>
            <person name="Lipovsky A."/>
            <person name="Liu X."/>
            <person name="Liu J."/>
            <person name="Liu S."/>
            <person name="Lokyitsang T."/>
            <person name="Lokyitsang Y."/>
            <person name="Lubonja R."/>
            <person name="Lui A."/>
            <person name="MacDonald P."/>
            <person name="Magnisalis V."/>
            <person name="Maru K."/>
            <person name="Matthews C."/>
            <person name="McCusker W."/>
            <person name="McDonough S."/>
            <person name="Mehta T."/>
            <person name="Meldrim J."/>
            <person name="Meneus L."/>
            <person name="Mihai O."/>
            <person name="Mihalev A."/>
            <person name="Mihova T."/>
            <person name="Mittelman R."/>
            <person name="Mlenga V."/>
            <person name="Montmayeur A."/>
            <person name="Mulrain L."/>
            <person name="Navidi A."/>
            <person name="Naylor J."/>
            <person name="Negash T."/>
            <person name="Nguyen T."/>
            <person name="Nguyen N."/>
            <person name="Nicol R."/>
            <person name="Norbu C."/>
            <person name="Norbu N."/>
            <person name="Novod N."/>
            <person name="O'Neill B."/>
            <person name="Osman S."/>
            <person name="Markiewicz E."/>
            <person name="Oyono O.L."/>
            <person name="Patti C."/>
            <person name="Phunkhang P."/>
            <person name="Pierre F."/>
            <person name="Priest M."/>
            <person name="Raghuraman S."/>
            <person name="Rege F."/>
            <person name="Reyes R."/>
            <person name="Rise C."/>
            <person name="Rogov P."/>
            <person name="Ross K."/>
            <person name="Ryan E."/>
            <person name="Settipalli S."/>
            <person name="Shea T."/>
            <person name="Sherpa N."/>
            <person name="Shi L."/>
            <person name="Shih D."/>
            <person name="Sparrow T."/>
            <person name="Spaulding J."/>
            <person name="Stalker J."/>
            <person name="Stange-Thomann N."/>
            <person name="Stavropoulos S."/>
            <person name="Stone C."/>
            <person name="Strader C."/>
            <person name="Tesfaye S."/>
            <person name="Thomson T."/>
            <person name="Thoulutsang Y."/>
            <person name="Thoulutsang D."/>
            <person name="Topham K."/>
            <person name="Topping I."/>
            <person name="Tsamla T."/>
            <person name="Vassiliev H."/>
            <person name="Vo A."/>
            <person name="Wangchuk T."/>
            <person name="Wangdi T."/>
            <person name="Weiand M."/>
            <person name="Wilkinson J."/>
            <person name="Wilson A."/>
            <person name="Yadav S."/>
            <person name="Young G."/>
            <person name="Yu Q."/>
            <person name="Zembek L."/>
            <person name="Zhong D."/>
            <person name="Zimmer A."/>
            <person name="Zwirko Z."/>
            <person name="Jaffe D.B."/>
            <person name="Alvarez P."/>
            <person name="Brockman W."/>
            <person name="Butler J."/>
            <person name="Chin C."/>
            <person name="Gnerre S."/>
            <person name="MacCallum I."/>
            <person name="Graves J.A."/>
            <person name="Ponting C.P."/>
            <person name="Breen M."/>
            <person name="Samollow P.B."/>
            <person name="Lander E.S."/>
            <person name="Lindblad-Toh K."/>
        </authorList>
    </citation>
    <scope>NUCLEOTIDE SEQUENCE [LARGE SCALE GENOMIC DNA]</scope>
</reference>
<sequence length="1372" mass="161297">MDNNPTAEAMKQRTSRSQAIKLEWTLPCISLAPVPIGPNHRNRSCFEPETWERTSNTIYSLGRKRPLPRILPPRNRISTEDISLGKKMRTVRSGKVYRQIFDDEVQLVRSLAESRKKASEHPGSLKSGKIPTIRDTEIHPGQLLSPRQKMWAHSMPNDTNTENPVLFRELQDAAIEKARENQHMITVREVRGLTDTIVPEKINSDIIQRLEKKKRENHESNLKNLWKEISDIAMETESLIMEPGQELLTQLAKNDAETETLFKEIESDVEQQTFEIQNLWELWDKLNEKFTNRRKWIKNFDETLKKIEAGRAEKLGEVLKKYMNILKENAYLLYPDIDRLIHKEAMNMNQALLGNQRAIAKLFINMMESNLKQEISNHNRWQDVIKHWKNIQKDLMIQNLREFLDTDDIQNPPSVKREMDNMTNELDRINSERMRLLKSVRDILPPFYSRDKLNQWHASFQALNKDLEYCIMDGMTKIRLQNEENWWKCLNYLSDRKKQLLKWKVFSREEIENSISPYFYQIVGNLQSQVEKDLETMMESLEEKANWTEIMSEDLFKYLETTLQLWEVHHNQLVMEDLTLEKKIEQQRYKQNYENELKEACLDIVLDQMRQQNNEDSLKSYLDKVRFLLHDIKKKYKRFHEDALLNLKSYPFSVLKALKSYSTSLSQYFCVREIYEKTMEGEVIIRFREPEELLQESPSYLKDIIKSFFKFESDSKISFSMSRVTTVPSKIISEPLQEEASEIPKIPSPLREPTELGISDLDDFTEDVTQESWEIMSSYQVPIITEAVREEESTIATSEEEYETFITSSGNKYLAFSLSEEAERKKLFQQSDVVEETDTVENFAPYLEHVDLPFTLFSKLKKEVRFELFEHLEKWFGQCLTNSIIIVDAKTEELNSELELKLHLHKSRFSRIRMDVHNVRAAEITFHQERLDRHCASIMDTLQRERLLFYKFSEEQSNKNRNFRNWMASIEQAFFNSTTSRKLSQLSASLHRELLSYVDVMQVSLRGFRQYVEENMEKLRIANMGFIKRCRLFSEGGNFSSEELSSFCGRLEKESSRIEFVESFIVLKMEKMESDYVDQANDIINKFESKFHNLSVDLIFMEKIQRFFTNLQVNLKSEVCRSNFQTETLNNALQQLHHKISICGHEFVDQKTVTAEEVYSFSRQLMDKIARRIHYLNCQTEAQSSGVSTEKESVLFQSPSEEETKVDMMKELLLQPSRMGKPMTEDTALEVIKNILQLPEQKRDREHVSKAKGKRSRRRTESIIATLKKVTSVASSSSQASALRYSRPNRQDKKYQVFGDRPERTDHFKSIIRLLLWEGNDTLLAVAEVRNSTSYNILDSSLHSAGISLIWLTECSLSKQERYNPSSNRTLP</sequence>
<dbReference type="InterPro" id="IPR028089">
    <property type="entry name" value="DUF4455"/>
</dbReference>